<dbReference type="Proteomes" id="UP000759131">
    <property type="component" value="Unassembled WGS sequence"/>
</dbReference>
<proteinExistence type="inferred from homology"/>
<reference evidence="2" key="1">
    <citation type="submission" date="2020-11" db="EMBL/GenBank/DDBJ databases">
        <authorList>
            <person name="Tran Van P."/>
        </authorList>
    </citation>
    <scope>NUCLEOTIDE SEQUENCE</scope>
</reference>
<evidence type="ECO:0000313" key="2">
    <source>
        <dbReference type="EMBL" id="CAD7640414.1"/>
    </source>
</evidence>
<dbReference type="Gene3D" id="3.40.50.1460">
    <property type="match status" value="1"/>
</dbReference>
<sequence>MFNKVLPDNINVYAVTSSLPDETRNFLTYDDKLKTYISSFFANNWLVNDETYDLENETFDEQYNSANNDNEKLSYVKEMERVLNGRQYVDKHINDYVNSIQHLLTVERYLCFTQITKLLIITIWNFNKPI</sequence>
<dbReference type="InterPro" id="IPR001096">
    <property type="entry name" value="Peptidase_C13"/>
</dbReference>
<name>A0A7R9LGF3_9ACAR</name>
<dbReference type="GO" id="GO:0006508">
    <property type="term" value="P:proteolysis"/>
    <property type="evidence" value="ECO:0007669"/>
    <property type="project" value="InterPro"/>
</dbReference>
<dbReference type="AlphaFoldDB" id="A0A7R9LGF3"/>
<accession>A0A7R9LGF3</accession>
<dbReference type="OrthoDB" id="192611at2759"/>
<protein>
    <submittedName>
        <fullName evidence="2">Uncharacterized protein</fullName>
    </submittedName>
</protein>
<dbReference type="EMBL" id="CAJPIZ010023566">
    <property type="protein sequence ID" value="CAG2118253.1"/>
    <property type="molecule type" value="Genomic_DNA"/>
</dbReference>
<dbReference type="Pfam" id="PF01650">
    <property type="entry name" value="Peptidase_C13"/>
    <property type="match status" value="1"/>
</dbReference>
<comment type="similarity">
    <text evidence="1">Belongs to the peptidase C13 family.</text>
</comment>
<dbReference type="EMBL" id="OC878141">
    <property type="protein sequence ID" value="CAD7640414.1"/>
    <property type="molecule type" value="Genomic_DNA"/>
</dbReference>
<keyword evidence="3" id="KW-1185">Reference proteome</keyword>
<organism evidence="2">
    <name type="scientific">Medioppia subpectinata</name>
    <dbReference type="NCBI Taxonomy" id="1979941"/>
    <lineage>
        <taxon>Eukaryota</taxon>
        <taxon>Metazoa</taxon>
        <taxon>Ecdysozoa</taxon>
        <taxon>Arthropoda</taxon>
        <taxon>Chelicerata</taxon>
        <taxon>Arachnida</taxon>
        <taxon>Acari</taxon>
        <taxon>Acariformes</taxon>
        <taxon>Sarcoptiformes</taxon>
        <taxon>Oribatida</taxon>
        <taxon>Brachypylina</taxon>
        <taxon>Oppioidea</taxon>
        <taxon>Oppiidae</taxon>
        <taxon>Medioppia</taxon>
    </lineage>
</organism>
<dbReference type="GO" id="GO:0008233">
    <property type="term" value="F:peptidase activity"/>
    <property type="evidence" value="ECO:0007669"/>
    <property type="project" value="InterPro"/>
</dbReference>
<evidence type="ECO:0000256" key="1">
    <source>
        <dbReference type="ARBA" id="ARBA00009941"/>
    </source>
</evidence>
<feature type="non-terminal residue" evidence="2">
    <location>
        <position position="130"/>
    </location>
</feature>
<gene>
    <name evidence="2" type="ORF">OSB1V03_LOCUS18205</name>
</gene>
<evidence type="ECO:0000313" key="3">
    <source>
        <dbReference type="Proteomes" id="UP000759131"/>
    </source>
</evidence>